<organism evidence="1">
    <name type="scientific">marine metagenome</name>
    <dbReference type="NCBI Taxonomy" id="408172"/>
    <lineage>
        <taxon>unclassified sequences</taxon>
        <taxon>metagenomes</taxon>
        <taxon>ecological metagenomes</taxon>
    </lineage>
</organism>
<feature type="non-terminal residue" evidence="1">
    <location>
        <position position="61"/>
    </location>
</feature>
<evidence type="ECO:0000313" key="1">
    <source>
        <dbReference type="EMBL" id="SUZ62812.1"/>
    </source>
</evidence>
<accession>A0A381P795</accession>
<dbReference type="EMBL" id="UINC01000889">
    <property type="protein sequence ID" value="SUZ62812.1"/>
    <property type="molecule type" value="Genomic_DNA"/>
</dbReference>
<protein>
    <submittedName>
        <fullName evidence="1">Uncharacterized protein</fullName>
    </submittedName>
</protein>
<proteinExistence type="predicted"/>
<name>A0A381P795_9ZZZZ</name>
<gene>
    <name evidence="1" type="ORF">METZ01_LOCUS15666</name>
</gene>
<sequence>MLKNQEHFCGKIMRQQLAYYPGLVRAKFETLDFTGGCFGQVLRELKPAWIFIRRESCFTVL</sequence>
<dbReference type="AlphaFoldDB" id="A0A381P795"/>
<reference evidence="1" key="1">
    <citation type="submission" date="2018-05" db="EMBL/GenBank/DDBJ databases">
        <authorList>
            <person name="Lanie J.A."/>
            <person name="Ng W.-L."/>
            <person name="Kazmierczak K.M."/>
            <person name="Andrzejewski T.M."/>
            <person name="Davidsen T.M."/>
            <person name="Wayne K.J."/>
            <person name="Tettelin H."/>
            <person name="Glass J.I."/>
            <person name="Rusch D."/>
            <person name="Podicherti R."/>
            <person name="Tsui H.-C.T."/>
            <person name="Winkler M.E."/>
        </authorList>
    </citation>
    <scope>NUCLEOTIDE SEQUENCE</scope>
</reference>